<dbReference type="InterPro" id="IPR015943">
    <property type="entry name" value="WD40/YVTN_repeat-like_dom_sf"/>
</dbReference>
<dbReference type="SUPFAM" id="SSF69322">
    <property type="entry name" value="Tricorn protease domain 2"/>
    <property type="match status" value="1"/>
</dbReference>
<protein>
    <submittedName>
        <fullName evidence="2">DUF1513 domain-containing protein</fullName>
    </submittedName>
</protein>
<dbReference type="PIRSF" id="PIRSF028101">
    <property type="entry name" value="UCP028101"/>
    <property type="match status" value="1"/>
</dbReference>
<keyword evidence="1" id="KW-0732">Signal</keyword>
<accession>A0ABU5I0R0</accession>
<dbReference type="PROSITE" id="PS51318">
    <property type="entry name" value="TAT"/>
    <property type="match status" value="1"/>
</dbReference>
<keyword evidence="3" id="KW-1185">Reference proteome</keyword>
<evidence type="ECO:0000256" key="1">
    <source>
        <dbReference type="SAM" id="SignalP"/>
    </source>
</evidence>
<proteinExistence type="predicted"/>
<dbReference type="RefSeq" id="WP_322186438.1">
    <property type="nucleotide sequence ID" value="NZ_JAXLPB010000002.1"/>
</dbReference>
<evidence type="ECO:0000313" key="3">
    <source>
        <dbReference type="Proteomes" id="UP001294412"/>
    </source>
</evidence>
<reference evidence="2 3" key="1">
    <citation type="submission" date="2023-12" db="EMBL/GenBank/DDBJ databases">
        <title>Description of Novel Strain Fulvimarina sp. 2208YS6-2-32 isolated from Uroteuthis (Photololigo) edulis.</title>
        <authorList>
            <person name="Park J.-S."/>
        </authorList>
    </citation>
    <scope>NUCLEOTIDE SEQUENCE [LARGE SCALE GENOMIC DNA]</scope>
    <source>
        <strain evidence="2 3">2208YS6-2-32</strain>
    </source>
</reference>
<feature type="chain" id="PRO_5046511837" evidence="1">
    <location>
        <begin position="22"/>
        <end position="372"/>
    </location>
</feature>
<name>A0ABU5I0R0_9HYPH</name>
<dbReference type="InterPro" id="IPR008311">
    <property type="entry name" value="UCP028101"/>
</dbReference>
<organism evidence="2 3">
    <name type="scientific">Fulvimarina uroteuthidis</name>
    <dbReference type="NCBI Taxonomy" id="3098149"/>
    <lineage>
        <taxon>Bacteria</taxon>
        <taxon>Pseudomonadati</taxon>
        <taxon>Pseudomonadota</taxon>
        <taxon>Alphaproteobacteria</taxon>
        <taxon>Hyphomicrobiales</taxon>
        <taxon>Aurantimonadaceae</taxon>
        <taxon>Fulvimarina</taxon>
    </lineage>
</organism>
<dbReference type="Gene3D" id="2.130.10.10">
    <property type="entry name" value="YVTN repeat-like/Quinoprotein amine dehydrogenase"/>
    <property type="match status" value="2"/>
</dbReference>
<sequence length="372" mass="39459">MIPTPLISRRAFLSGAGAAFAAGLLPREADALAATDALFASAVRRADGSYGCAVFAEDGRILCDVPLPGRGHDVAFDPLRSRAVAFARRPRTFAVVFDPVSGTITRTLGARKGRHFFGHGFFSPDGRLLYATENDYAEARGLIGVYDVERGFVRIGEFETHGMDTHEALLMPDGETIVVANGGIETHPDYGRQKLNLPTMDPSLVFIDRRTGDLIGQHRLPGHLHQLSIRHLAIDDRARVWFGCQYEGPSVDAPQLAGFASPDGGLTLCDLPRKSLVQLCNYVGSVAASRDGARIALSSPVGGTFLILDAGTGRVVGTTATPNGCGLAPSGRGFLTTDGDGRIGSIGNADSARHATAPVSFDNHVLSLRRSP</sequence>
<dbReference type="EMBL" id="JAXLPB010000002">
    <property type="protein sequence ID" value="MDY8108975.1"/>
    <property type="molecule type" value="Genomic_DNA"/>
</dbReference>
<dbReference type="InterPro" id="IPR006311">
    <property type="entry name" value="TAT_signal"/>
</dbReference>
<dbReference type="Proteomes" id="UP001294412">
    <property type="component" value="Unassembled WGS sequence"/>
</dbReference>
<feature type="signal peptide" evidence="1">
    <location>
        <begin position="1"/>
        <end position="21"/>
    </location>
</feature>
<gene>
    <name evidence="2" type="ORF">U0C82_07445</name>
</gene>
<evidence type="ECO:0000313" key="2">
    <source>
        <dbReference type="EMBL" id="MDY8108975.1"/>
    </source>
</evidence>
<dbReference type="Pfam" id="PF07433">
    <property type="entry name" value="DUF1513"/>
    <property type="match status" value="1"/>
</dbReference>
<comment type="caution">
    <text evidence="2">The sequence shown here is derived from an EMBL/GenBank/DDBJ whole genome shotgun (WGS) entry which is preliminary data.</text>
</comment>